<dbReference type="PANTHER" id="PTHR36505:SF1">
    <property type="entry name" value="BLR1072 PROTEIN"/>
    <property type="match status" value="1"/>
</dbReference>
<name>A0A7G5ILM4_9SPHN</name>
<protein>
    <submittedName>
        <fullName evidence="3">PRC-barrel domain-containing protein</fullName>
    </submittedName>
</protein>
<dbReference type="InterPro" id="IPR011033">
    <property type="entry name" value="PRC_barrel-like_sf"/>
</dbReference>
<evidence type="ECO:0000259" key="2">
    <source>
        <dbReference type="Pfam" id="PF05239"/>
    </source>
</evidence>
<keyword evidence="4" id="KW-1185">Reference proteome</keyword>
<dbReference type="SUPFAM" id="SSF50346">
    <property type="entry name" value="PRC-barrel domain"/>
    <property type="match status" value="1"/>
</dbReference>
<dbReference type="Gene3D" id="2.30.30.240">
    <property type="entry name" value="PRC-barrel domain"/>
    <property type="match status" value="1"/>
</dbReference>
<dbReference type="Pfam" id="PF05239">
    <property type="entry name" value="PRC"/>
    <property type="match status" value="1"/>
</dbReference>
<dbReference type="AlphaFoldDB" id="A0A7G5ILM4"/>
<dbReference type="KEGG" id="sand:H3309_07385"/>
<feature type="region of interest" description="Disordered" evidence="1">
    <location>
        <begin position="132"/>
        <end position="183"/>
    </location>
</feature>
<dbReference type="PANTHER" id="PTHR36505">
    <property type="entry name" value="BLR1072 PROTEIN"/>
    <property type="match status" value="1"/>
</dbReference>
<accession>A0A7G5ILM4</accession>
<reference evidence="3 4" key="1">
    <citation type="submission" date="2020-07" db="EMBL/GenBank/DDBJ databases">
        <title>Complete genome sequence for Sandaracinobacter sp. M6.</title>
        <authorList>
            <person name="Tang Y."/>
            <person name="Liu Q."/>
            <person name="Guo Z."/>
            <person name="Lei P."/>
            <person name="Huang B."/>
        </authorList>
    </citation>
    <scope>NUCLEOTIDE SEQUENCE [LARGE SCALE GENOMIC DNA]</scope>
    <source>
        <strain evidence="3 4">M6</strain>
    </source>
</reference>
<dbReference type="EMBL" id="CP059851">
    <property type="protein sequence ID" value="QMW24266.1"/>
    <property type="molecule type" value="Genomic_DNA"/>
</dbReference>
<evidence type="ECO:0000313" key="4">
    <source>
        <dbReference type="Proteomes" id="UP000515292"/>
    </source>
</evidence>
<evidence type="ECO:0000256" key="1">
    <source>
        <dbReference type="SAM" id="MobiDB-lite"/>
    </source>
</evidence>
<dbReference type="RefSeq" id="WP_182298114.1">
    <property type="nucleotide sequence ID" value="NZ_CP059851.1"/>
</dbReference>
<gene>
    <name evidence="3" type="ORF">H3309_07385</name>
</gene>
<proteinExistence type="predicted"/>
<sequence>MASSYDTLERDHAPNSLISADKVQGTAVYDSSGDKIGSIDSLMIDKESGEVAYAVMSFGGFLGIGERYHPLPWDVLTYDTNLGGYNVGQAAANLKDAPNYSRDEIGDWDDDDLTSRVDDYYADYPRTGYGSRGYGSETLRGAGDTGIPGNTANASPGTGGMGSAGTMGQTAGSFGTTRRDPLI</sequence>
<organism evidence="3 4">
    <name type="scientific">Sandaracinobacteroides saxicola</name>
    <dbReference type="NCBI Taxonomy" id="2759707"/>
    <lineage>
        <taxon>Bacteria</taxon>
        <taxon>Pseudomonadati</taxon>
        <taxon>Pseudomonadota</taxon>
        <taxon>Alphaproteobacteria</taxon>
        <taxon>Sphingomonadales</taxon>
        <taxon>Sphingosinicellaceae</taxon>
        <taxon>Sandaracinobacteroides</taxon>
    </lineage>
</organism>
<dbReference type="InterPro" id="IPR027275">
    <property type="entry name" value="PRC-brl_dom"/>
</dbReference>
<dbReference type="Proteomes" id="UP000515292">
    <property type="component" value="Chromosome"/>
</dbReference>
<feature type="domain" description="PRC-barrel" evidence="2">
    <location>
        <begin position="18"/>
        <end position="80"/>
    </location>
</feature>
<evidence type="ECO:0000313" key="3">
    <source>
        <dbReference type="EMBL" id="QMW24266.1"/>
    </source>
</evidence>